<sequence>MRIERVEPSKHKKNRILVFLEGGELLKITENELLYYDLRPGAELSEETVVELKKAAQTSQMKARGAQLTGSRMLSKKQVVEHLTRRGGDRETAEDTALWLEELGAVDEAAYGAAIVRHYSASGYGPGRIRQELSHRGIPRDLWEELLSQMPPAEEAAERFLRARCRNKTVDEALLRKLSAALQRRGFSWQDIQAPLRRLESEIQE</sequence>
<dbReference type="PANTHER" id="PTHR33602:SF1">
    <property type="entry name" value="REGULATORY PROTEIN RECX FAMILY PROTEIN"/>
    <property type="match status" value="1"/>
</dbReference>
<dbReference type="GO" id="GO:0005737">
    <property type="term" value="C:cytoplasm"/>
    <property type="evidence" value="ECO:0007669"/>
    <property type="project" value="UniProtKB-SubCell"/>
</dbReference>
<evidence type="ECO:0000256" key="5">
    <source>
        <dbReference type="HAMAP-Rule" id="MF_01114"/>
    </source>
</evidence>
<evidence type="ECO:0000259" key="6">
    <source>
        <dbReference type="Pfam" id="PF02631"/>
    </source>
</evidence>
<keyword evidence="4 5" id="KW-0963">Cytoplasm</keyword>
<keyword evidence="7" id="KW-0614">Plasmid</keyword>
<gene>
    <name evidence="5 7" type="primary">recX</name>
    <name evidence="7" type="ORF">MM35RIKEN_19470</name>
</gene>
<dbReference type="InterPro" id="IPR036388">
    <property type="entry name" value="WH-like_DNA-bd_sf"/>
</dbReference>
<evidence type="ECO:0000256" key="1">
    <source>
        <dbReference type="ARBA" id="ARBA00004496"/>
    </source>
</evidence>
<evidence type="ECO:0000256" key="4">
    <source>
        <dbReference type="ARBA" id="ARBA00022490"/>
    </source>
</evidence>
<dbReference type="HAMAP" id="MF_01114">
    <property type="entry name" value="RecX"/>
    <property type="match status" value="1"/>
</dbReference>
<accession>A0A810Q004</accession>
<protein>
    <recommendedName>
        <fullName evidence="3 5">Regulatory protein RecX</fullName>
    </recommendedName>
</protein>
<evidence type="ECO:0000313" key="8">
    <source>
        <dbReference type="Proteomes" id="UP000681343"/>
    </source>
</evidence>
<comment type="subcellular location">
    <subcellularLocation>
        <location evidence="1 5">Cytoplasm</location>
    </subcellularLocation>
</comment>
<evidence type="ECO:0000256" key="2">
    <source>
        <dbReference type="ARBA" id="ARBA00009695"/>
    </source>
</evidence>
<comment type="function">
    <text evidence="5">Modulates RecA activity.</text>
</comment>
<dbReference type="Pfam" id="PF02631">
    <property type="entry name" value="RecX_HTH2"/>
    <property type="match status" value="1"/>
</dbReference>
<dbReference type="Proteomes" id="UP000681343">
    <property type="component" value="Plasmid pMM35_01"/>
</dbReference>
<proteinExistence type="inferred from homology"/>
<keyword evidence="8" id="KW-1185">Reference proteome</keyword>
<dbReference type="RefSeq" id="WP_212821528.1">
    <property type="nucleotide sequence ID" value="NZ_AP023416.1"/>
</dbReference>
<organism evidence="7 8">
    <name type="scientific">Vescimonas fastidiosa</name>
    <dbReference type="NCBI Taxonomy" id="2714353"/>
    <lineage>
        <taxon>Bacteria</taxon>
        <taxon>Bacillati</taxon>
        <taxon>Bacillota</taxon>
        <taxon>Clostridia</taxon>
        <taxon>Eubacteriales</taxon>
        <taxon>Oscillospiraceae</taxon>
        <taxon>Vescimonas</taxon>
    </lineage>
</organism>
<dbReference type="InterPro" id="IPR003783">
    <property type="entry name" value="Regulatory_RecX"/>
</dbReference>
<evidence type="ECO:0000256" key="3">
    <source>
        <dbReference type="ARBA" id="ARBA00018111"/>
    </source>
</evidence>
<comment type="similarity">
    <text evidence="2 5">Belongs to the RecX family.</text>
</comment>
<dbReference type="GO" id="GO:0006282">
    <property type="term" value="P:regulation of DNA repair"/>
    <property type="evidence" value="ECO:0007669"/>
    <property type="project" value="UniProtKB-UniRule"/>
</dbReference>
<evidence type="ECO:0000313" key="7">
    <source>
        <dbReference type="EMBL" id="BCK79755.1"/>
    </source>
</evidence>
<reference evidence="7" key="1">
    <citation type="submission" date="2020-09" db="EMBL/GenBank/DDBJ databases">
        <title>New species isolated from human feces.</title>
        <authorList>
            <person name="Kitahara M."/>
            <person name="Shigeno Y."/>
            <person name="Shime M."/>
            <person name="Matsumoto Y."/>
            <person name="Nakamura S."/>
            <person name="Motooka D."/>
            <person name="Fukuoka S."/>
            <person name="Nishikawa H."/>
            <person name="Benno Y."/>
        </authorList>
    </citation>
    <scope>NUCLEOTIDE SEQUENCE</scope>
    <source>
        <strain evidence="7">MM35</strain>
        <plasmid evidence="7">pMM35_01</plasmid>
    </source>
</reference>
<dbReference type="AlphaFoldDB" id="A0A810Q004"/>
<feature type="domain" description="RecX second three-helical" evidence="6">
    <location>
        <begin position="107"/>
        <end position="147"/>
    </location>
</feature>
<dbReference type="InterPro" id="IPR053924">
    <property type="entry name" value="RecX_HTH_2nd"/>
</dbReference>
<dbReference type="Gene3D" id="1.10.10.10">
    <property type="entry name" value="Winged helix-like DNA-binding domain superfamily/Winged helix DNA-binding domain"/>
    <property type="match status" value="3"/>
</dbReference>
<dbReference type="PANTHER" id="PTHR33602">
    <property type="entry name" value="REGULATORY PROTEIN RECX FAMILY PROTEIN"/>
    <property type="match status" value="1"/>
</dbReference>
<geneLocation type="plasmid" evidence="7 8">
    <name>pMM35_01</name>
</geneLocation>
<dbReference type="EMBL" id="AP023416">
    <property type="protein sequence ID" value="BCK79755.1"/>
    <property type="molecule type" value="Genomic_DNA"/>
</dbReference>
<name>A0A810Q004_9FIRM</name>
<dbReference type="KEGG" id="vfa:MM35RIKEN_19470"/>